<name>F9WJG6_TRYCI</name>
<gene>
    <name evidence="3" type="ORF">TCIL3000_0_22890</name>
</gene>
<evidence type="ECO:0000259" key="2">
    <source>
        <dbReference type="Pfam" id="PF23398"/>
    </source>
</evidence>
<dbReference type="Proteomes" id="UP000000702">
    <property type="component" value="Unassembled WGS sequence"/>
</dbReference>
<dbReference type="VEuPathDB" id="TriTrypDB:TcIL3000_0_22890"/>
<dbReference type="PANTHER" id="PTHR47121:SF2">
    <property type="entry name" value="THYLAKOID LUMENAL PROTEIN TL20.3, CHLOROPLASTIC"/>
    <property type="match status" value="1"/>
</dbReference>
<comment type="caution">
    <text evidence="3">The sequence shown here is derived from an EMBL/GenBank/DDBJ whole genome shotgun (WGS) entry which is preliminary data.</text>
</comment>
<dbReference type="Pfam" id="PF23398">
    <property type="entry name" value="FAZ1_cons"/>
    <property type="match status" value="4"/>
</dbReference>
<dbReference type="OMA" id="CHEFDAV"/>
<feature type="region of interest" description="Disordered" evidence="1">
    <location>
        <begin position="607"/>
        <end position="651"/>
    </location>
</feature>
<dbReference type="AlphaFoldDB" id="F9WJG6"/>
<accession>F9WJG6</accession>
<proteinExistence type="predicted"/>
<sequence length="1059" mass="115612">TLLPFENTNETTNTSAVSVPTFNAVPKDQTRVSYHGVRVSGSNWTDVFTRHRAAFNGVFEADVCDAIGLPRGNVEDIMVFPEKQSIAFGVRHPVSLTDEDIDKALGTCLFRNTLRLFALKTDGTRCGTTLPLTTADSTVPSACNREDFSNFDSPESNHLQPKKREAYDVSDGFTSTDGTEPLQMPLNINNEQCAASYHRVKLTGSRWSHVCTKNRAAFDEALGSDICSVLNLPRGSVENITVSQQDQTVSFVVRRPVALRESSIDSALWTCTFKRTLGLNNFSAANDLSRIAPPALKISDSAYEGRRIRNISPRNADIVVTEHHVKFSGDGWWDVFSRRRAEFVEAFETDLCKALDLPRGSVGDVHLDLSGQSVSFRVHHPASLHKAGITRLIYTCPFKDTLQVYIKPPTVEQSQVTSLTSGTSKDVLEQFPGGYITPPALRALPTAPDSHPNLGIDQRYDGTVVTHHRVKFEGDGWTNVFNDERAAFNHAFRMDVCEALQLPYDKITNITTFDDNQIVNFDVCHPRAMEIHNIVTAINMCPFKRTVGLYSSSHKGTGYKLLPALEDYESSTNNNVSKDYQYRNHTPQNEDEGRKFAGIMCYGTSHDKNQGVTDDSSSYQGNDQQRNRGEYPTKANEEKQGQLLTPDALRHPLLKNDNESASELKFKNTDDIHDMLPQEKRGQCKPNTITHSYKTDSRLQDSLVVPPAPETSLVAAPKQRDSLVVPPAPETSHVAAPKQRDSLVVPPAPETSDVAAPKQRDSLVVPPAPETSHVAAPKQRDSLVVPPAPETSHVAAPKQRDSLVVPPAPETSDVAAPKQRDSLIVPPALEATDVTAPKQRDSLVVPPALEATDVAAPKQRDSLVVPPAPETSDVAAPKQRDSLVVPPALETSDVASPKQRDSLVVPPAPETSDVAAPKQRDSLVVPPAPETSDVAAPKQRDSLVVPPALETSDVAAPKQRDSLVVPPALETSDVAAPKQRDSLVVPPAPETSDVASPKQRDSLVVPPALEATDVTAPKQRDSLVVPPALEATDVAAPKQRDSLFVPPAWRLRMLRHPSS</sequence>
<evidence type="ECO:0000313" key="4">
    <source>
        <dbReference type="Proteomes" id="UP000000702"/>
    </source>
</evidence>
<protein>
    <submittedName>
        <fullName evidence="3">WGS project CAEQ00000000 data, annotated contig 908</fullName>
    </submittedName>
</protein>
<organism evidence="3 4">
    <name type="scientific">Trypanosoma congolense (strain IL3000)</name>
    <dbReference type="NCBI Taxonomy" id="1068625"/>
    <lineage>
        <taxon>Eukaryota</taxon>
        <taxon>Discoba</taxon>
        <taxon>Euglenozoa</taxon>
        <taxon>Kinetoplastea</taxon>
        <taxon>Metakinetoplastina</taxon>
        <taxon>Trypanosomatida</taxon>
        <taxon>Trypanosomatidae</taxon>
        <taxon>Trypanosoma</taxon>
        <taxon>Nannomonas</taxon>
    </lineage>
</organism>
<dbReference type="InterPro" id="IPR053285">
    <property type="entry name" value="Thylakoid_lumenal_pentapeptide"/>
</dbReference>
<feature type="compositionally biased region" description="Basic and acidic residues" evidence="1">
    <location>
        <begin position="625"/>
        <end position="640"/>
    </location>
</feature>
<evidence type="ECO:0000256" key="1">
    <source>
        <dbReference type="SAM" id="MobiDB-lite"/>
    </source>
</evidence>
<feature type="region of interest" description="Disordered" evidence="1">
    <location>
        <begin position="675"/>
        <end position="1005"/>
    </location>
</feature>
<feature type="region of interest" description="Disordered" evidence="1">
    <location>
        <begin position="572"/>
        <end position="593"/>
    </location>
</feature>
<feature type="domain" description="Flagellar attachment zone protein 1 conserved" evidence="2">
    <location>
        <begin position="463"/>
        <end position="551"/>
    </location>
</feature>
<feature type="domain" description="Flagellar attachment zone protein 1 conserved" evidence="2">
    <location>
        <begin position="318"/>
        <end position="405"/>
    </location>
</feature>
<keyword evidence="4" id="KW-1185">Reference proteome</keyword>
<feature type="non-terminal residue" evidence="3">
    <location>
        <position position="1059"/>
    </location>
</feature>
<reference evidence="3 4" key="2">
    <citation type="journal article" date="2012" name="Proc. Natl. Acad. Sci. U.S.A.">
        <title>Antigenic diversity is generated by distinct evolutionary mechanisms in African trypanosome species.</title>
        <authorList>
            <person name="Jackson A.P."/>
            <person name="Berry A."/>
            <person name="Aslett M."/>
            <person name="Allison H.C."/>
            <person name="Burton P."/>
            <person name="Vavrova-Anderson J."/>
            <person name="Brown R."/>
            <person name="Browne H."/>
            <person name="Corton N."/>
            <person name="Hauser H."/>
            <person name="Gamble J."/>
            <person name="Gilderthorp R."/>
            <person name="Marcello L."/>
            <person name="McQuillan J."/>
            <person name="Otto T.D."/>
            <person name="Quail M.A."/>
            <person name="Sanders M.J."/>
            <person name="van Tonder A."/>
            <person name="Ginger M.L."/>
            <person name="Field M.C."/>
            <person name="Barry J.D."/>
            <person name="Hertz-Fowler C."/>
            <person name="Berriman M."/>
        </authorList>
    </citation>
    <scope>NUCLEOTIDE SEQUENCE [LARGE SCALE GENOMIC DNA]</scope>
    <source>
        <strain evidence="3 4">IL3000</strain>
    </source>
</reference>
<feature type="domain" description="Flagellar attachment zone protein 1 conserved" evidence="2">
    <location>
        <begin position="197"/>
        <end position="279"/>
    </location>
</feature>
<dbReference type="PANTHER" id="PTHR47121">
    <property type="entry name" value="THYLAKOID LUMENAL PROTEIN TL20.3, CHLOROPLASTIC"/>
    <property type="match status" value="1"/>
</dbReference>
<reference evidence="4" key="1">
    <citation type="submission" date="2011-07" db="EMBL/GenBank/DDBJ databases">
        <title>Divergent evolution of antigenic variation in African trypanosomes.</title>
        <authorList>
            <person name="Jackson A.P."/>
            <person name="Berry A."/>
            <person name="Allison H.C."/>
            <person name="Burton P."/>
            <person name="Anderson J."/>
            <person name="Aslett M."/>
            <person name="Brown R."/>
            <person name="Corton N."/>
            <person name="Harris D."/>
            <person name="Hauser H."/>
            <person name="Gamble J."/>
            <person name="Gilderthorp R."/>
            <person name="McQuillan J."/>
            <person name="Quail M.A."/>
            <person name="Sanders M."/>
            <person name="Van Tonder A."/>
            <person name="Ginger M.L."/>
            <person name="Donelson J.E."/>
            <person name="Field M.C."/>
            <person name="Barry J.D."/>
            <person name="Berriman M."/>
            <person name="Hertz-Fowler C."/>
        </authorList>
    </citation>
    <scope>NUCLEOTIDE SEQUENCE [LARGE SCALE GENOMIC DNA]</scope>
    <source>
        <strain evidence="4">IL3000</strain>
    </source>
</reference>
<feature type="compositionally biased region" description="Polar residues" evidence="1">
    <location>
        <begin position="572"/>
        <end position="587"/>
    </location>
</feature>
<feature type="compositionally biased region" description="Polar residues" evidence="1">
    <location>
        <begin position="610"/>
        <end position="624"/>
    </location>
</feature>
<dbReference type="EMBL" id="CAEQ01002723">
    <property type="protein sequence ID" value="CCD17471.1"/>
    <property type="molecule type" value="Genomic_DNA"/>
</dbReference>
<dbReference type="InterPro" id="IPR056614">
    <property type="entry name" value="FAZ1_cons"/>
</dbReference>
<evidence type="ECO:0000313" key="3">
    <source>
        <dbReference type="EMBL" id="CCD17471.1"/>
    </source>
</evidence>
<feature type="non-terminal residue" evidence="3">
    <location>
        <position position="1"/>
    </location>
</feature>
<feature type="domain" description="Flagellar attachment zone protein 1 conserved" evidence="2">
    <location>
        <begin position="33"/>
        <end position="117"/>
    </location>
</feature>